<evidence type="ECO:0000313" key="1">
    <source>
        <dbReference type="EMBL" id="ABM71651.1"/>
    </source>
</evidence>
<evidence type="ECO:0000313" key="2">
    <source>
        <dbReference type="Proteomes" id="UP000001589"/>
    </source>
</evidence>
<name>A2BV40_PROM5</name>
<reference evidence="1 2" key="1">
    <citation type="journal article" date="2007" name="PLoS Genet.">
        <title>Patterns and implications of gene gain and loss in the evolution of Prochlorococcus.</title>
        <authorList>
            <person name="Kettler G.C."/>
            <person name="Martiny A.C."/>
            <person name="Huang K."/>
            <person name="Zucker J."/>
            <person name="Coleman M.L."/>
            <person name="Rodrigue S."/>
            <person name="Chen F."/>
            <person name="Lapidus A."/>
            <person name="Ferriera S."/>
            <person name="Johnson J."/>
            <person name="Steglich C."/>
            <person name="Church G.M."/>
            <person name="Richardson P."/>
            <person name="Chisholm S.W."/>
        </authorList>
    </citation>
    <scope>NUCLEOTIDE SEQUENCE [LARGE SCALE GENOMIC DNA]</scope>
    <source>
        <strain evidence="1 2">MIT 9515</strain>
    </source>
</reference>
<dbReference type="Proteomes" id="UP000001589">
    <property type="component" value="Chromosome"/>
</dbReference>
<gene>
    <name evidence="1" type="ordered locus">P9515_04421</name>
</gene>
<dbReference type="EMBL" id="CP000552">
    <property type="protein sequence ID" value="ABM71651.1"/>
    <property type="molecule type" value="Genomic_DNA"/>
</dbReference>
<protein>
    <submittedName>
        <fullName evidence="1">Uncharacterized protein</fullName>
    </submittedName>
</protein>
<dbReference type="OrthoDB" id="2291120at2"/>
<organism evidence="1 2">
    <name type="scientific">Prochlorococcus marinus (strain MIT 9515)</name>
    <dbReference type="NCBI Taxonomy" id="167542"/>
    <lineage>
        <taxon>Bacteria</taxon>
        <taxon>Bacillati</taxon>
        <taxon>Cyanobacteriota</taxon>
        <taxon>Cyanophyceae</taxon>
        <taxon>Synechococcales</taxon>
        <taxon>Prochlorococcaceae</taxon>
        <taxon>Prochlorococcus</taxon>
    </lineage>
</organism>
<dbReference type="HOGENOM" id="CLU_183798_0_1_3"/>
<dbReference type="RefSeq" id="WP_011819759.1">
    <property type="nucleotide sequence ID" value="NC_008817.1"/>
</dbReference>
<dbReference type="AlphaFoldDB" id="A2BV40"/>
<sequence>MATKNNSEHFIELANKRVPKALKYLDLVGNLANKSNYSYTEQQSQQIKKALKDKVNEICRKFDSGTNNDSSFKLL</sequence>
<dbReference type="KEGG" id="pmc:P9515_04421"/>
<accession>A2BV40</accession>
<dbReference type="STRING" id="167542.P9515_04421"/>
<dbReference type="GeneID" id="60200419"/>
<proteinExistence type="predicted"/>